<feature type="compositionally biased region" description="Low complexity" evidence="1">
    <location>
        <begin position="11"/>
        <end position="22"/>
    </location>
</feature>
<evidence type="ECO:0000313" key="4">
    <source>
        <dbReference type="Proteomes" id="UP001497453"/>
    </source>
</evidence>
<accession>A0ABP1DNS0</accession>
<evidence type="ECO:0000313" key="3">
    <source>
        <dbReference type="EMBL" id="CAL1708372.1"/>
    </source>
</evidence>
<evidence type="ECO:0000256" key="1">
    <source>
        <dbReference type="SAM" id="MobiDB-lite"/>
    </source>
</evidence>
<name>A0ABP1DNS0_9APHY</name>
<dbReference type="Proteomes" id="UP001497453">
    <property type="component" value="Chromosome 5"/>
</dbReference>
<proteinExistence type="predicted"/>
<organism evidence="3 4">
    <name type="scientific">Somion occarium</name>
    <dbReference type="NCBI Taxonomy" id="3059160"/>
    <lineage>
        <taxon>Eukaryota</taxon>
        <taxon>Fungi</taxon>
        <taxon>Dikarya</taxon>
        <taxon>Basidiomycota</taxon>
        <taxon>Agaricomycotina</taxon>
        <taxon>Agaricomycetes</taxon>
        <taxon>Polyporales</taxon>
        <taxon>Cerrenaceae</taxon>
        <taxon>Somion</taxon>
    </lineage>
</organism>
<feature type="domain" description="BTB" evidence="2">
    <location>
        <begin position="48"/>
        <end position="111"/>
    </location>
</feature>
<dbReference type="CDD" id="cd18186">
    <property type="entry name" value="BTB_POZ_ZBTB_KLHL-like"/>
    <property type="match status" value="1"/>
</dbReference>
<feature type="compositionally biased region" description="Basic residues" evidence="1">
    <location>
        <begin position="1"/>
        <end position="10"/>
    </location>
</feature>
<protein>
    <recommendedName>
        <fullName evidence="2">BTB domain-containing protein</fullName>
    </recommendedName>
</protein>
<evidence type="ECO:0000259" key="2">
    <source>
        <dbReference type="PROSITE" id="PS50097"/>
    </source>
</evidence>
<dbReference type="Pfam" id="PF00651">
    <property type="entry name" value="BTB"/>
    <property type="match status" value="1"/>
</dbReference>
<feature type="region of interest" description="Disordered" evidence="1">
    <location>
        <begin position="1"/>
        <end position="27"/>
    </location>
</feature>
<reference evidence="4" key="1">
    <citation type="submission" date="2024-04" db="EMBL/GenBank/DDBJ databases">
        <authorList>
            <person name="Shaw F."/>
            <person name="Minotto A."/>
        </authorList>
    </citation>
    <scope>NUCLEOTIDE SEQUENCE [LARGE SCALE GENOMIC DNA]</scope>
</reference>
<dbReference type="InterPro" id="IPR011333">
    <property type="entry name" value="SKP1/BTB/POZ_sf"/>
</dbReference>
<keyword evidence="4" id="KW-1185">Reference proteome</keyword>
<dbReference type="InterPro" id="IPR000210">
    <property type="entry name" value="BTB/POZ_dom"/>
</dbReference>
<sequence length="323" mass="36681">MSSSTRRKSARTASQATQPASSARRRSPSIEFVGMRRVALAPFNDPQADFVIQTQRTNTMFRVSLAILAQASSFFRQVESQRKQNPGLRDYEHLDVAESDATIETILRFIYPVADPVVQDLDDVCDAYQASVQYKFDYVAKRLREFMLSPRFMDNEPVRVYAIARRFGLAEETNIAARHVLRFPPNWPAYEEFDHISGRAYHELLTLHKNRGRKLVEFLHSFHLKEKITCMKCCPREATAALPRRQPEWWQIYVQQATPLLLDSPANEDIFSLEFILKVAIEAGITCSMCCTSIMQAAQPGGAIAILKEGLASKPFDLVVSNT</sequence>
<dbReference type="EMBL" id="OZ037948">
    <property type="protein sequence ID" value="CAL1708372.1"/>
    <property type="molecule type" value="Genomic_DNA"/>
</dbReference>
<dbReference type="SUPFAM" id="SSF54695">
    <property type="entry name" value="POZ domain"/>
    <property type="match status" value="1"/>
</dbReference>
<dbReference type="Gene3D" id="3.30.710.10">
    <property type="entry name" value="Potassium Channel Kv1.1, Chain A"/>
    <property type="match status" value="1"/>
</dbReference>
<dbReference type="PROSITE" id="PS50097">
    <property type="entry name" value="BTB"/>
    <property type="match status" value="1"/>
</dbReference>
<gene>
    <name evidence="3" type="ORF">GFSPODELE1_LOCUS6828</name>
</gene>